<dbReference type="GO" id="GO:0031782">
    <property type="term" value="F:type 4 melanocortin receptor binding"/>
    <property type="evidence" value="ECO:0007669"/>
    <property type="project" value="TreeGrafter"/>
</dbReference>
<evidence type="ECO:0000313" key="12">
    <source>
        <dbReference type="Proteomes" id="UP000694387"/>
    </source>
</evidence>
<gene>
    <name evidence="11" type="primary">MRAP</name>
</gene>
<evidence type="ECO:0000256" key="7">
    <source>
        <dbReference type="ARBA" id="ARBA00022989"/>
    </source>
</evidence>
<organism evidence="11 12">
    <name type="scientific">Equus asinus</name>
    <name type="common">Donkey</name>
    <name type="synonym">Equus africanus asinus</name>
    <dbReference type="NCBI Taxonomy" id="9793"/>
    <lineage>
        <taxon>Eukaryota</taxon>
        <taxon>Metazoa</taxon>
        <taxon>Chordata</taxon>
        <taxon>Craniata</taxon>
        <taxon>Vertebrata</taxon>
        <taxon>Euteleostomi</taxon>
        <taxon>Mammalia</taxon>
        <taxon>Eutheria</taxon>
        <taxon>Laurasiatheria</taxon>
        <taxon>Perissodactyla</taxon>
        <taxon>Equidae</taxon>
        <taxon>Equus</taxon>
    </lineage>
</organism>
<evidence type="ECO:0000256" key="5">
    <source>
        <dbReference type="ARBA" id="ARBA00022692"/>
    </source>
</evidence>
<dbReference type="GO" id="GO:0106070">
    <property type="term" value="P:regulation of adenylate cyclase-activating G protein-coupled receptor signaling pathway"/>
    <property type="evidence" value="ECO:0007669"/>
    <property type="project" value="TreeGrafter"/>
</dbReference>
<accession>A0A9L0KE11</accession>
<reference evidence="11" key="2">
    <citation type="submission" date="2025-08" db="UniProtKB">
        <authorList>
            <consortium name="Ensembl"/>
        </authorList>
    </citation>
    <scope>IDENTIFICATION</scope>
</reference>
<dbReference type="Pfam" id="PF15183">
    <property type="entry name" value="MRAP"/>
    <property type="match status" value="1"/>
</dbReference>
<sequence>MESSACIVKLSGPPPTFLPVHGSDKWAGLEPGDPQTHWMVLQKSVRPSPRRAPRSSGCAADMANQTNTSAPFYSYEYYLDYLDLIPVDERKLKANKHSIVIVFWVSLAAFVVLLFLILLYMSWSGSPQTRDNTQHHPTCPWSHSLNLPFCVRRHPLHHRDPRGTPQAPPSSAEEPGSRASGRDQQPQGESPSALSPTAPQAHCALLWELTPDGDPHRVS</sequence>
<comment type="similarity">
    <text evidence="3">Belongs to the MRAP family.</text>
</comment>
<reference evidence="11 12" key="1">
    <citation type="journal article" date="2020" name="Nat. Commun.">
        <title>Donkey genomes provide new insights into domestication and selection for coat color.</title>
        <authorList>
            <person name="Wang"/>
            <person name="C."/>
            <person name="Li"/>
            <person name="H."/>
            <person name="Guo"/>
            <person name="Y."/>
            <person name="Huang"/>
            <person name="J."/>
            <person name="Sun"/>
            <person name="Y."/>
            <person name="Min"/>
            <person name="J."/>
            <person name="Wang"/>
            <person name="J."/>
            <person name="Fang"/>
            <person name="X."/>
            <person name="Zhao"/>
            <person name="Z."/>
            <person name="Wang"/>
            <person name="S."/>
            <person name="Zhang"/>
            <person name="Y."/>
            <person name="Liu"/>
            <person name="Q."/>
            <person name="Jiang"/>
            <person name="Q."/>
            <person name="Wang"/>
            <person name="X."/>
            <person name="Guo"/>
            <person name="Y."/>
            <person name="Yang"/>
            <person name="C."/>
            <person name="Wang"/>
            <person name="Y."/>
            <person name="Tian"/>
            <person name="F."/>
            <person name="Zhuang"/>
            <person name="G."/>
            <person name="Fan"/>
            <person name="Y."/>
            <person name="Gao"/>
            <person name="Q."/>
            <person name="Li"/>
            <person name="Y."/>
            <person name="Ju"/>
            <person name="Z."/>
            <person name="Li"/>
            <person name="J."/>
            <person name="Li"/>
            <person name="R."/>
            <person name="Hou"/>
            <person name="M."/>
            <person name="Yang"/>
            <person name="G."/>
            <person name="Liu"/>
            <person name="G."/>
            <person name="Liu"/>
            <person name="W."/>
            <person name="Guo"/>
            <person name="J."/>
            <person name="Pan"/>
            <person name="S."/>
            <person name="Fan"/>
            <person name="G."/>
            <person name="Zhang"/>
            <person name="W."/>
            <person name="Zhang"/>
            <person name="R."/>
            <person name="Yu"/>
            <person name="J."/>
            <person name="Zhang"/>
            <person name="X."/>
            <person name="Yin"/>
            <person name="Q."/>
            <person name="Ji"/>
            <person name="C."/>
            <person name="Jin"/>
            <person name="Y."/>
            <person name="Yue"/>
            <person name="G."/>
            <person name="Liu"/>
            <person name="M."/>
            <person name="Xu"/>
            <person name="J."/>
            <person name="Liu"/>
            <person name="S."/>
            <person name="Jordana"/>
            <person name="J."/>
            <person name="Noce"/>
            <person name="A."/>
            <person name="Amills"/>
            <person name="M."/>
            <person name="Wu"/>
            <person name="D.D."/>
            <person name="Li"/>
            <person name="S."/>
            <person name="Zhou"/>
            <person name="X. and Zhong"/>
            <person name="J."/>
        </authorList>
    </citation>
    <scope>NUCLEOTIDE SEQUENCE [LARGE SCALE GENOMIC DNA]</scope>
</reference>
<evidence type="ECO:0000313" key="11">
    <source>
        <dbReference type="Ensembl" id="ENSEASP00005060752.1"/>
    </source>
</evidence>
<evidence type="ECO:0000256" key="9">
    <source>
        <dbReference type="SAM" id="MobiDB-lite"/>
    </source>
</evidence>
<evidence type="ECO:0000256" key="4">
    <source>
        <dbReference type="ARBA" id="ARBA00022475"/>
    </source>
</evidence>
<keyword evidence="5 10" id="KW-0812">Transmembrane</keyword>
<proteinExistence type="inferred from homology"/>
<dbReference type="KEGG" id="eai:106822410"/>
<dbReference type="GO" id="GO:0031783">
    <property type="term" value="F:type 5 melanocortin receptor binding"/>
    <property type="evidence" value="ECO:0007669"/>
    <property type="project" value="TreeGrafter"/>
</dbReference>
<keyword evidence="7 10" id="KW-1133">Transmembrane helix</keyword>
<feature type="compositionally biased region" description="Polar residues" evidence="9">
    <location>
        <begin position="182"/>
        <end position="198"/>
    </location>
</feature>
<dbReference type="GO" id="GO:0031780">
    <property type="term" value="F:corticotropin hormone receptor binding"/>
    <property type="evidence" value="ECO:0007669"/>
    <property type="project" value="TreeGrafter"/>
</dbReference>
<keyword evidence="12" id="KW-1185">Reference proteome</keyword>
<dbReference type="GO" id="GO:0070996">
    <property type="term" value="F:type 1 melanocortin receptor binding"/>
    <property type="evidence" value="ECO:0007669"/>
    <property type="project" value="TreeGrafter"/>
</dbReference>
<dbReference type="GeneID" id="106822410"/>
<dbReference type="Ensembl" id="ENSEAST00005062352.1">
    <property type="protein sequence ID" value="ENSEASP00005060752.1"/>
    <property type="gene ID" value="ENSEASG00005007737.2"/>
</dbReference>
<name>A0A9L0KE11_EQUAS</name>
<evidence type="ECO:0000256" key="8">
    <source>
        <dbReference type="ARBA" id="ARBA00023136"/>
    </source>
</evidence>
<evidence type="ECO:0000256" key="3">
    <source>
        <dbReference type="ARBA" id="ARBA00010063"/>
    </source>
</evidence>
<dbReference type="GO" id="GO:0005789">
    <property type="term" value="C:endoplasmic reticulum membrane"/>
    <property type="evidence" value="ECO:0007669"/>
    <property type="project" value="UniProtKB-SubCell"/>
</dbReference>
<dbReference type="GO" id="GO:0005886">
    <property type="term" value="C:plasma membrane"/>
    <property type="evidence" value="ECO:0007669"/>
    <property type="project" value="UniProtKB-SubCell"/>
</dbReference>
<protein>
    <submittedName>
        <fullName evidence="11">Melanocortin 2 receptor accessory protein</fullName>
    </submittedName>
</protein>
<feature type="region of interest" description="Disordered" evidence="9">
    <location>
        <begin position="156"/>
        <end position="198"/>
    </location>
</feature>
<dbReference type="OrthoDB" id="9946598at2759"/>
<feature type="transmembrane region" description="Helical" evidence="10">
    <location>
        <begin position="99"/>
        <end position="123"/>
    </location>
</feature>
<dbReference type="PANTHER" id="PTHR28675:SF2">
    <property type="entry name" value="MELANOCORTIN-2 RECEPTOR ACCESSORY PROTEIN"/>
    <property type="match status" value="1"/>
</dbReference>
<evidence type="ECO:0000256" key="1">
    <source>
        <dbReference type="ARBA" id="ARBA00004162"/>
    </source>
</evidence>
<evidence type="ECO:0000256" key="2">
    <source>
        <dbReference type="ARBA" id="ARBA00004389"/>
    </source>
</evidence>
<keyword evidence="4" id="KW-1003">Cell membrane</keyword>
<evidence type="ECO:0000256" key="10">
    <source>
        <dbReference type="SAM" id="Phobius"/>
    </source>
</evidence>
<comment type="subcellular location">
    <subcellularLocation>
        <location evidence="1">Cell membrane</location>
        <topology evidence="1">Single-pass membrane protein</topology>
    </subcellularLocation>
    <subcellularLocation>
        <location evidence="2">Endoplasmic reticulum membrane</location>
        <topology evidence="2">Single-pass membrane protein</topology>
    </subcellularLocation>
</comment>
<dbReference type="Proteomes" id="UP000694387">
    <property type="component" value="Chromosome 18"/>
</dbReference>
<dbReference type="GO" id="GO:0072659">
    <property type="term" value="P:protein localization to plasma membrane"/>
    <property type="evidence" value="ECO:0007669"/>
    <property type="project" value="TreeGrafter"/>
</dbReference>
<dbReference type="GO" id="GO:0030545">
    <property type="term" value="F:signaling receptor regulator activity"/>
    <property type="evidence" value="ECO:0007669"/>
    <property type="project" value="TreeGrafter"/>
</dbReference>
<dbReference type="GeneTree" id="ENSGT00650000093475"/>
<dbReference type="AlphaFoldDB" id="A0A9L0KE11"/>
<dbReference type="CTD" id="56246"/>
<dbReference type="InterPro" id="IPR028111">
    <property type="entry name" value="MRAP"/>
</dbReference>
<dbReference type="PANTHER" id="PTHR28675">
    <property type="entry name" value="MELANOCORTIN-2 RECEPTOR ACCESSORY PROTEIN 2"/>
    <property type="match status" value="1"/>
</dbReference>
<keyword evidence="8 10" id="KW-0472">Membrane</keyword>
<dbReference type="GO" id="GO:0031781">
    <property type="term" value="F:type 3 melanocortin receptor binding"/>
    <property type="evidence" value="ECO:0007669"/>
    <property type="project" value="TreeGrafter"/>
</dbReference>
<dbReference type="RefSeq" id="XP_014683084.1">
    <property type="nucleotide sequence ID" value="XM_014827598.3"/>
</dbReference>
<reference evidence="11" key="3">
    <citation type="submission" date="2025-09" db="UniProtKB">
        <authorList>
            <consortium name="Ensembl"/>
        </authorList>
    </citation>
    <scope>IDENTIFICATION</scope>
</reference>
<keyword evidence="6" id="KW-0256">Endoplasmic reticulum</keyword>
<evidence type="ECO:0000256" key="6">
    <source>
        <dbReference type="ARBA" id="ARBA00022824"/>
    </source>
</evidence>